<dbReference type="Proteomes" id="UP000002411">
    <property type="component" value="Chromosome"/>
</dbReference>
<dbReference type="HOGENOM" id="CLU_107893_1_0_9"/>
<keyword evidence="3" id="KW-1185">Reference proteome</keyword>
<gene>
    <name evidence="2" type="ordered locus">CKL_3524</name>
</gene>
<feature type="domain" description="LUD" evidence="1">
    <location>
        <begin position="17"/>
        <end position="217"/>
    </location>
</feature>
<dbReference type="InterPro" id="IPR024185">
    <property type="entry name" value="FTHF_cligase-like_sf"/>
</dbReference>
<dbReference type="PANTHER" id="PTHR36179">
    <property type="entry name" value="LUD_DOM DOMAIN-CONTAINING PROTEIN"/>
    <property type="match status" value="1"/>
</dbReference>
<organism evidence="2 3">
    <name type="scientific">Clostridium kluyveri (strain ATCC 8527 / DSM 555 / NBRC 12016 / NCIMB 10680 / K1)</name>
    <dbReference type="NCBI Taxonomy" id="431943"/>
    <lineage>
        <taxon>Bacteria</taxon>
        <taxon>Bacillati</taxon>
        <taxon>Bacillota</taxon>
        <taxon>Clostridia</taxon>
        <taxon>Eubacteriales</taxon>
        <taxon>Clostridiaceae</taxon>
        <taxon>Clostridium</taxon>
    </lineage>
</organism>
<dbReference type="InterPro" id="IPR037171">
    <property type="entry name" value="NagB/RpiA_transferase-like"/>
</dbReference>
<dbReference type="AlphaFoldDB" id="A5N319"/>
<dbReference type="SUPFAM" id="SSF100950">
    <property type="entry name" value="NagB/RpiA/CoA transferase-like"/>
    <property type="match status" value="1"/>
</dbReference>
<evidence type="ECO:0000259" key="1">
    <source>
        <dbReference type="Pfam" id="PF02589"/>
    </source>
</evidence>
<dbReference type="PANTHER" id="PTHR36179:SF2">
    <property type="entry name" value="LUD DOMAIN-CONTAINING PROTEIN"/>
    <property type="match status" value="1"/>
</dbReference>
<dbReference type="Gene3D" id="3.40.50.10420">
    <property type="entry name" value="NagB/RpiA/CoA transferase-like"/>
    <property type="match status" value="1"/>
</dbReference>
<evidence type="ECO:0000313" key="3">
    <source>
        <dbReference type="Proteomes" id="UP000002411"/>
    </source>
</evidence>
<dbReference type="STRING" id="431943.CKL_3524"/>
<evidence type="ECO:0000313" key="2">
    <source>
        <dbReference type="EMBL" id="EDK35515.1"/>
    </source>
</evidence>
<dbReference type="KEGG" id="ckl:CKL_3524"/>
<dbReference type="RefSeq" id="WP_012103846.1">
    <property type="nucleotide sequence ID" value="NC_009706.1"/>
</dbReference>
<dbReference type="Pfam" id="PF02589">
    <property type="entry name" value="LUD_dom"/>
    <property type="match status" value="1"/>
</dbReference>
<dbReference type="PIRSF" id="PIRSF020269">
    <property type="entry name" value="DUF1121"/>
    <property type="match status" value="1"/>
</dbReference>
<reference evidence="2 3" key="1">
    <citation type="journal article" date="2008" name="Proc. Natl. Acad. Sci. U.S.A.">
        <title>The genome of Clostridium kluyveri, a strict anaerobe with unique metabolic features.</title>
        <authorList>
            <person name="Seedorf H."/>
            <person name="Fricke W.F."/>
            <person name="Veith B."/>
            <person name="Brueggemann H."/>
            <person name="Liesegang H."/>
            <person name="Strittmatter A."/>
            <person name="Miethke M."/>
            <person name="Buckel W."/>
            <person name="Hinderberger J."/>
            <person name="Li F."/>
            <person name="Hagemeier C."/>
            <person name="Thauer R.K."/>
            <person name="Gottschalk G."/>
        </authorList>
    </citation>
    <scope>NUCLEOTIDE SEQUENCE [LARGE SCALE GENOMIC DNA]</scope>
    <source>
        <strain evidence="3">ATCC 8527 / DSM 555 / NCIMB 10680</strain>
    </source>
</reference>
<name>A5N319_CLOK5</name>
<dbReference type="eggNOG" id="COG1139">
    <property type="taxonomic scope" value="Bacteria"/>
</dbReference>
<accession>A5N319</accession>
<protein>
    <recommendedName>
        <fullName evidence="1">LUD domain-containing protein</fullName>
    </recommendedName>
</protein>
<sequence>MEEKNSAIKTRNELLATKLIKNLQSRKFEAYYCDNAIDAAEKALSLIPESSSVSWGGSVTLEEIGLIERIYQGNFIIIDRDKAQTMDERYDLMRQSLLCDTYLTSFNAISEDGVLINIDSVGNRVAAITFGPKNVIAVIGMNKVCKTVEDAVARARTYAAPINAQRCSSNPFLHPPKKTPCVINGACGNCKAEDCICSYVIETRMCKTPGRIKIILVGESLGF</sequence>
<dbReference type="EMBL" id="CP000673">
    <property type="protein sequence ID" value="EDK35515.1"/>
    <property type="molecule type" value="Genomic_DNA"/>
</dbReference>
<dbReference type="InterPro" id="IPR003741">
    <property type="entry name" value="LUD_dom"/>
</dbReference>
<proteinExistence type="predicted"/>
<dbReference type="InterPro" id="IPR009501">
    <property type="entry name" value="UCP020269"/>
</dbReference>